<dbReference type="GO" id="GO:0010487">
    <property type="term" value="F:thermospermine synthase activity"/>
    <property type="evidence" value="ECO:0007669"/>
    <property type="project" value="TreeGrafter"/>
</dbReference>
<dbReference type="PROSITE" id="PS51006">
    <property type="entry name" value="PABS_2"/>
    <property type="match status" value="1"/>
</dbReference>
<keyword evidence="2" id="KW-0808">Transferase</keyword>
<dbReference type="AlphaFoldDB" id="X0T2Y5"/>
<reference evidence="6" key="1">
    <citation type="journal article" date="2014" name="Front. Microbiol.">
        <title>High frequency of phylogenetically diverse reductive dehalogenase-homologous genes in deep subseafloor sedimentary metagenomes.</title>
        <authorList>
            <person name="Kawai M."/>
            <person name="Futagami T."/>
            <person name="Toyoda A."/>
            <person name="Takaki Y."/>
            <person name="Nishi S."/>
            <person name="Hori S."/>
            <person name="Arai W."/>
            <person name="Tsubouchi T."/>
            <person name="Morono Y."/>
            <person name="Uchiyama I."/>
            <person name="Ito T."/>
            <person name="Fujiyama A."/>
            <person name="Inagaki F."/>
            <person name="Takami H."/>
        </authorList>
    </citation>
    <scope>NUCLEOTIDE SEQUENCE</scope>
    <source>
        <strain evidence="6">Expedition CK06-06</strain>
    </source>
</reference>
<dbReference type="EMBL" id="BARS01007336">
    <property type="protein sequence ID" value="GAF81716.1"/>
    <property type="molecule type" value="Genomic_DNA"/>
</dbReference>
<evidence type="ECO:0000256" key="3">
    <source>
        <dbReference type="ARBA" id="ARBA00023115"/>
    </source>
</evidence>
<keyword evidence="3" id="KW-0620">Polyamine biosynthesis</keyword>
<dbReference type="PANTHER" id="PTHR43317:SF1">
    <property type="entry name" value="THERMOSPERMINE SYNTHASE ACAULIS5"/>
    <property type="match status" value="1"/>
</dbReference>
<dbReference type="GO" id="GO:0006596">
    <property type="term" value="P:polyamine biosynthetic process"/>
    <property type="evidence" value="ECO:0007669"/>
    <property type="project" value="UniProtKB-KW"/>
</dbReference>
<dbReference type="CDD" id="cd02440">
    <property type="entry name" value="AdoMet_MTases"/>
    <property type="match status" value="1"/>
</dbReference>
<organism evidence="6">
    <name type="scientific">marine sediment metagenome</name>
    <dbReference type="NCBI Taxonomy" id="412755"/>
    <lineage>
        <taxon>unclassified sequences</taxon>
        <taxon>metagenomes</taxon>
        <taxon>ecological metagenomes</taxon>
    </lineage>
</organism>
<evidence type="ECO:0000256" key="1">
    <source>
        <dbReference type="ARBA" id="ARBA00007867"/>
    </source>
</evidence>
<dbReference type="InterPro" id="IPR030374">
    <property type="entry name" value="PABS"/>
</dbReference>
<feature type="transmembrane region" description="Helical" evidence="4">
    <location>
        <begin position="7"/>
        <end position="26"/>
    </location>
</feature>
<feature type="transmembrane region" description="Helical" evidence="4">
    <location>
        <begin position="174"/>
        <end position="192"/>
    </location>
</feature>
<evidence type="ECO:0000256" key="2">
    <source>
        <dbReference type="ARBA" id="ARBA00022679"/>
    </source>
</evidence>
<keyword evidence="4" id="KW-0812">Transmembrane</keyword>
<feature type="non-terminal residue" evidence="6">
    <location>
        <position position="371"/>
    </location>
</feature>
<comment type="caution">
    <text evidence="6">The sequence shown here is derived from an EMBL/GenBank/DDBJ whole genome shotgun (WGS) entry which is preliminary data.</text>
</comment>
<feature type="transmembrane region" description="Helical" evidence="4">
    <location>
        <begin position="71"/>
        <end position="89"/>
    </location>
</feature>
<feature type="transmembrane region" description="Helical" evidence="4">
    <location>
        <begin position="143"/>
        <end position="168"/>
    </location>
</feature>
<keyword evidence="4" id="KW-0472">Membrane</keyword>
<sequence>MKIHKYILEITVFLCGAVVMTFELVGSRVLGPYFGTSIFVWTSLIGIILGSLSLGYYLGGKIADKNPKLNYLSFIIFLSSISIGLTIPIKDPLLIILQTNLTDIRIASVFASFILFSPTSVLLGMVSPYAVKLKIDNLNTSGSIVGNLYAISTTGSIVGTFLSGFYLIPQFGTNKLLILLSVTLIIISLTIFAKQFIKIKLFTLIIILFGWIMISDSNVIFKKNGFIDIDTAYNRIWIYDYNAAGINRLVRIMKINNENHSSMFIDSDELVNEYTKYYHLAKHFNPNFKKTLMLGGGGYSYPKDFLSKYPGALIDVIEIDPMVTILAKKYFNLKENSRLKIYHEDARVYLNKTQEKYDVIFGDAFTSHYSL</sequence>
<evidence type="ECO:0000259" key="5">
    <source>
        <dbReference type="PROSITE" id="PS51006"/>
    </source>
</evidence>
<dbReference type="Gene3D" id="3.40.50.150">
    <property type="entry name" value="Vaccinia Virus protein VP39"/>
    <property type="match status" value="1"/>
</dbReference>
<feature type="transmembrane region" description="Helical" evidence="4">
    <location>
        <begin position="109"/>
        <end position="131"/>
    </location>
</feature>
<evidence type="ECO:0000256" key="4">
    <source>
        <dbReference type="SAM" id="Phobius"/>
    </source>
</evidence>
<accession>X0T2Y5</accession>
<gene>
    <name evidence="6" type="ORF">S01H1_14138</name>
</gene>
<dbReference type="Pfam" id="PF01564">
    <property type="entry name" value="Spermine_synth"/>
    <property type="match status" value="1"/>
</dbReference>
<dbReference type="SUPFAM" id="SSF53335">
    <property type="entry name" value="S-adenosyl-L-methionine-dependent methyltransferases"/>
    <property type="match status" value="1"/>
</dbReference>
<dbReference type="InterPro" id="IPR029063">
    <property type="entry name" value="SAM-dependent_MTases_sf"/>
</dbReference>
<protein>
    <recommendedName>
        <fullName evidence="5">PABS domain-containing protein</fullName>
    </recommendedName>
</protein>
<feature type="transmembrane region" description="Helical" evidence="4">
    <location>
        <begin position="199"/>
        <end position="214"/>
    </location>
</feature>
<feature type="domain" description="PABS" evidence="5">
    <location>
        <begin position="209"/>
        <end position="371"/>
    </location>
</feature>
<name>X0T2Y5_9ZZZZ</name>
<proteinExistence type="inferred from homology"/>
<feature type="transmembrane region" description="Helical" evidence="4">
    <location>
        <begin position="38"/>
        <end position="59"/>
    </location>
</feature>
<keyword evidence="4" id="KW-1133">Transmembrane helix</keyword>
<dbReference type="PANTHER" id="PTHR43317">
    <property type="entry name" value="THERMOSPERMINE SYNTHASE ACAULIS5"/>
    <property type="match status" value="1"/>
</dbReference>
<evidence type="ECO:0000313" key="6">
    <source>
        <dbReference type="EMBL" id="GAF81716.1"/>
    </source>
</evidence>
<dbReference type="NCBIfam" id="NF037959">
    <property type="entry name" value="MFS_SpdSyn"/>
    <property type="match status" value="1"/>
</dbReference>
<comment type="similarity">
    <text evidence="1">Belongs to the spermidine/spermine synthase family.</text>
</comment>